<gene>
    <name evidence="1" type="ORF">QE152_g40979</name>
</gene>
<protein>
    <submittedName>
        <fullName evidence="1">Uncharacterized protein</fullName>
    </submittedName>
</protein>
<evidence type="ECO:0000313" key="1">
    <source>
        <dbReference type="EMBL" id="KAK9674629.1"/>
    </source>
</evidence>
<keyword evidence="2" id="KW-1185">Reference proteome</keyword>
<evidence type="ECO:0000313" key="2">
    <source>
        <dbReference type="Proteomes" id="UP001458880"/>
    </source>
</evidence>
<accession>A0AAW1HEZ6</accession>
<name>A0AAW1HEZ6_POPJA</name>
<dbReference type="Proteomes" id="UP001458880">
    <property type="component" value="Unassembled WGS sequence"/>
</dbReference>
<organism evidence="1 2">
    <name type="scientific">Popillia japonica</name>
    <name type="common">Japanese beetle</name>
    <dbReference type="NCBI Taxonomy" id="7064"/>
    <lineage>
        <taxon>Eukaryota</taxon>
        <taxon>Metazoa</taxon>
        <taxon>Ecdysozoa</taxon>
        <taxon>Arthropoda</taxon>
        <taxon>Hexapoda</taxon>
        <taxon>Insecta</taxon>
        <taxon>Pterygota</taxon>
        <taxon>Neoptera</taxon>
        <taxon>Endopterygota</taxon>
        <taxon>Coleoptera</taxon>
        <taxon>Polyphaga</taxon>
        <taxon>Scarabaeiformia</taxon>
        <taxon>Scarabaeidae</taxon>
        <taxon>Rutelinae</taxon>
        <taxon>Popillia</taxon>
    </lineage>
</organism>
<dbReference type="EMBL" id="JASPKY010001738">
    <property type="protein sequence ID" value="KAK9674629.1"/>
    <property type="molecule type" value="Genomic_DNA"/>
</dbReference>
<dbReference type="AlphaFoldDB" id="A0AAW1HEZ6"/>
<comment type="caution">
    <text evidence="1">The sequence shown here is derived from an EMBL/GenBank/DDBJ whole genome shotgun (WGS) entry which is preliminary data.</text>
</comment>
<sequence>MLCAANQCFRQRNFGPGLPQFTRDWRSAKLLAMCVVAVCMQVQRNFGPGLPQFTRDWRSAKLLAMCVVAVCMQVGGFAAPQACVRFIVTRPRTTAPLYNVSPNG</sequence>
<reference evidence="1 2" key="1">
    <citation type="journal article" date="2024" name="BMC Genomics">
        <title>De novo assembly and annotation of Popillia japonica's genome with initial clues to its potential as an invasive pest.</title>
        <authorList>
            <person name="Cucini C."/>
            <person name="Boschi S."/>
            <person name="Funari R."/>
            <person name="Cardaioli E."/>
            <person name="Iannotti N."/>
            <person name="Marturano G."/>
            <person name="Paoli F."/>
            <person name="Bruttini M."/>
            <person name="Carapelli A."/>
            <person name="Frati F."/>
            <person name="Nardi F."/>
        </authorList>
    </citation>
    <scope>NUCLEOTIDE SEQUENCE [LARGE SCALE GENOMIC DNA]</scope>
    <source>
        <strain evidence="1">DMR45628</strain>
    </source>
</reference>
<proteinExistence type="predicted"/>